<name>A0A818VV71_9BILA</name>
<dbReference type="EMBL" id="CAJOBS010006779">
    <property type="protein sequence ID" value="CAF4916203.1"/>
    <property type="molecule type" value="Genomic_DNA"/>
</dbReference>
<evidence type="ECO:0000313" key="1">
    <source>
        <dbReference type="EMBL" id="CAF3716497.1"/>
    </source>
</evidence>
<evidence type="ECO:0000313" key="3">
    <source>
        <dbReference type="Proteomes" id="UP000663865"/>
    </source>
</evidence>
<gene>
    <name evidence="1" type="ORF">KIK155_LOCUS27692</name>
    <name evidence="2" type="ORF">TOA249_LOCUS31761</name>
</gene>
<organism evidence="1 3">
    <name type="scientific">Rotaria socialis</name>
    <dbReference type="NCBI Taxonomy" id="392032"/>
    <lineage>
        <taxon>Eukaryota</taxon>
        <taxon>Metazoa</taxon>
        <taxon>Spiralia</taxon>
        <taxon>Gnathifera</taxon>
        <taxon>Rotifera</taxon>
        <taxon>Eurotatoria</taxon>
        <taxon>Bdelloidea</taxon>
        <taxon>Philodinida</taxon>
        <taxon>Philodinidae</taxon>
        <taxon>Rotaria</taxon>
    </lineage>
</organism>
<dbReference type="Proteomes" id="UP000663838">
    <property type="component" value="Unassembled WGS sequence"/>
</dbReference>
<dbReference type="EMBL" id="CAJNYV010005021">
    <property type="protein sequence ID" value="CAF3716497.1"/>
    <property type="molecule type" value="Genomic_DNA"/>
</dbReference>
<dbReference type="Proteomes" id="UP000663865">
    <property type="component" value="Unassembled WGS sequence"/>
</dbReference>
<dbReference type="AlphaFoldDB" id="A0A818VV71"/>
<evidence type="ECO:0000313" key="2">
    <source>
        <dbReference type="EMBL" id="CAF4916203.1"/>
    </source>
</evidence>
<comment type="caution">
    <text evidence="1">The sequence shown here is derived from an EMBL/GenBank/DDBJ whole genome shotgun (WGS) entry which is preliminary data.</text>
</comment>
<accession>A0A818VV71</accession>
<sequence>MIPDSLPARCSQLAVKVVVRVTHLITRSYQANILPVIAAQVRLPMLVQASLADKLGLVVTQTIVMYAPARAAVPPAVPPAVPLVDHLRAQVHDRLFQRI</sequence>
<proteinExistence type="predicted"/>
<reference evidence="1" key="1">
    <citation type="submission" date="2021-02" db="EMBL/GenBank/DDBJ databases">
        <authorList>
            <person name="Nowell W R."/>
        </authorList>
    </citation>
    <scope>NUCLEOTIDE SEQUENCE</scope>
</reference>
<protein>
    <submittedName>
        <fullName evidence="1">Uncharacterized protein</fullName>
    </submittedName>
</protein>